<dbReference type="PROSITE" id="PS50222">
    <property type="entry name" value="EF_HAND_2"/>
    <property type="match status" value="2"/>
</dbReference>
<keyword evidence="3 12" id="KW-0732">Signal</keyword>
<evidence type="ECO:0000256" key="1">
    <source>
        <dbReference type="ARBA" id="ARBA00000971"/>
    </source>
</evidence>
<name>A0A8B6DHC8_MYTGA</name>
<feature type="compositionally biased region" description="Basic residues" evidence="11">
    <location>
        <begin position="301"/>
        <end position="310"/>
    </location>
</feature>
<feature type="domain" description="PPIase FKBP-type" evidence="13">
    <location>
        <begin position="49"/>
        <end position="144"/>
    </location>
</feature>
<evidence type="ECO:0000256" key="2">
    <source>
        <dbReference type="ARBA" id="ARBA00013194"/>
    </source>
</evidence>
<dbReference type="Gene3D" id="3.10.50.40">
    <property type="match status" value="1"/>
</dbReference>
<evidence type="ECO:0000256" key="4">
    <source>
        <dbReference type="ARBA" id="ARBA00022737"/>
    </source>
</evidence>
<dbReference type="InterPro" id="IPR018247">
    <property type="entry name" value="EF_Hand_1_Ca_BS"/>
</dbReference>
<evidence type="ECO:0000256" key="8">
    <source>
        <dbReference type="ARBA" id="ARBA00023180"/>
    </source>
</evidence>
<keyword evidence="4" id="KW-0677">Repeat</keyword>
<feature type="compositionally biased region" description="Basic and acidic residues" evidence="11">
    <location>
        <begin position="311"/>
        <end position="330"/>
    </location>
</feature>
<keyword evidence="5" id="KW-0256">Endoplasmic reticulum</keyword>
<dbReference type="OrthoDB" id="6089498at2759"/>
<evidence type="ECO:0000256" key="5">
    <source>
        <dbReference type="ARBA" id="ARBA00022824"/>
    </source>
</evidence>
<evidence type="ECO:0000256" key="10">
    <source>
        <dbReference type="PROSITE-ProRule" id="PRU00277"/>
    </source>
</evidence>
<feature type="domain" description="EF-hand" evidence="14">
    <location>
        <begin position="146"/>
        <end position="181"/>
    </location>
</feature>
<comment type="caution">
    <text evidence="15">The sequence shown here is derived from an EMBL/GenBank/DDBJ whole genome shotgun (WGS) entry which is preliminary data.</text>
</comment>
<evidence type="ECO:0000256" key="12">
    <source>
        <dbReference type="SAM" id="SignalP"/>
    </source>
</evidence>
<feature type="domain" description="EF-hand" evidence="14">
    <location>
        <begin position="191"/>
        <end position="226"/>
    </location>
</feature>
<keyword evidence="16" id="KW-1185">Reference proteome</keyword>
<proteinExistence type="predicted"/>
<dbReference type="PANTHER" id="PTHR46222:SF3">
    <property type="entry name" value="PEPTIDYLPROLYL ISOMERASE"/>
    <property type="match status" value="1"/>
</dbReference>
<evidence type="ECO:0000313" key="16">
    <source>
        <dbReference type="Proteomes" id="UP000596742"/>
    </source>
</evidence>
<dbReference type="EC" id="5.2.1.8" evidence="2 10"/>
<accession>A0A8B6DHC8</accession>
<dbReference type="Pfam" id="PF00254">
    <property type="entry name" value="FKBP_C"/>
    <property type="match status" value="1"/>
</dbReference>
<dbReference type="GO" id="GO:0005509">
    <property type="term" value="F:calcium ion binding"/>
    <property type="evidence" value="ECO:0007669"/>
    <property type="project" value="InterPro"/>
</dbReference>
<organism evidence="15 16">
    <name type="scientific">Mytilus galloprovincialis</name>
    <name type="common">Mediterranean mussel</name>
    <dbReference type="NCBI Taxonomy" id="29158"/>
    <lineage>
        <taxon>Eukaryota</taxon>
        <taxon>Metazoa</taxon>
        <taxon>Spiralia</taxon>
        <taxon>Lophotrochozoa</taxon>
        <taxon>Mollusca</taxon>
        <taxon>Bivalvia</taxon>
        <taxon>Autobranchia</taxon>
        <taxon>Pteriomorphia</taxon>
        <taxon>Mytilida</taxon>
        <taxon>Mytiloidea</taxon>
        <taxon>Mytilidae</taxon>
        <taxon>Mytilinae</taxon>
        <taxon>Mytilus</taxon>
    </lineage>
</organism>
<keyword evidence="8" id="KW-0325">Glycoprotein</keyword>
<dbReference type="PROSITE" id="PS00018">
    <property type="entry name" value="EF_HAND_1"/>
    <property type="match status" value="2"/>
</dbReference>
<keyword evidence="9 10" id="KW-0413">Isomerase</keyword>
<sequence>MKNRLIFLLFLISTVISVETTKNGTEKKPEVEIEKLSQVEKCEKFIKPTDLVILDMDIWYKVGATVENSRSKDEVKMPYTLQLGDKKITPVVEDSIIGMCVNEQRKITVPPHHAYGDKTIKFKDGRILKGAATVIVEVKVIQILRTTEQEMRNFFQILDTDDNKEIDQEELQAVIELLAGAIDKDQIESDKMKSLLTASFKTFDKDGNGVISEEEFYNSTEDKKGFRKEDIQVMRPLLKGMMERYAKLTQGNQADAPCPTCPETIEDCPPVSCEEEDPSALCGCPAKTAENVKVVKPKIKYVKKRNKKSKSNTEKKDRKKEEKHNPKDEL</sequence>
<evidence type="ECO:0000259" key="14">
    <source>
        <dbReference type="PROSITE" id="PS50222"/>
    </source>
</evidence>
<protein>
    <recommendedName>
        <fullName evidence="2 10">peptidylprolyl isomerase</fullName>
        <ecNumber evidence="2 10">5.2.1.8</ecNumber>
    </recommendedName>
</protein>
<dbReference type="InterPro" id="IPR002048">
    <property type="entry name" value="EF_hand_dom"/>
</dbReference>
<dbReference type="Proteomes" id="UP000596742">
    <property type="component" value="Unassembled WGS sequence"/>
</dbReference>
<dbReference type="InterPro" id="IPR046357">
    <property type="entry name" value="PPIase_dom_sf"/>
</dbReference>
<dbReference type="InterPro" id="IPR001179">
    <property type="entry name" value="PPIase_FKBP_dom"/>
</dbReference>
<dbReference type="CDD" id="cd00051">
    <property type="entry name" value="EFh"/>
    <property type="match status" value="1"/>
</dbReference>
<feature type="region of interest" description="Disordered" evidence="11">
    <location>
        <begin position="301"/>
        <end position="330"/>
    </location>
</feature>
<feature type="chain" id="PRO_5032612132" description="peptidylprolyl isomerase" evidence="12">
    <location>
        <begin position="21"/>
        <end position="330"/>
    </location>
</feature>
<gene>
    <name evidence="15" type="ORF">MGAL_10B058751</name>
</gene>
<dbReference type="Pfam" id="PF13499">
    <property type="entry name" value="EF-hand_7"/>
    <property type="match status" value="1"/>
</dbReference>
<dbReference type="PANTHER" id="PTHR46222">
    <property type="entry name" value="PEPTIDYL-PROLYL CIS-TRANS ISOMERASE FKBP7/14"/>
    <property type="match status" value="1"/>
</dbReference>
<evidence type="ECO:0000259" key="13">
    <source>
        <dbReference type="PROSITE" id="PS50059"/>
    </source>
</evidence>
<evidence type="ECO:0000256" key="6">
    <source>
        <dbReference type="ARBA" id="ARBA00022837"/>
    </source>
</evidence>
<keyword evidence="7 10" id="KW-0697">Rotamase</keyword>
<evidence type="ECO:0000256" key="3">
    <source>
        <dbReference type="ARBA" id="ARBA00022729"/>
    </source>
</evidence>
<keyword evidence="6" id="KW-0106">Calcium</keyword>
<dbReference type="PROSITE" id="PS50059">
    <property type="entry name" value="FKBP_PPIASE"/>
    <property type="match status" value="1"/>
</dbReference>
<dbReference type="InterPro" id="IPR011992">
    <property type="entry name" value="EF-hand-dom_pair"/>
</dbReference>
<dbReference type="GO" id="GO:0003755">
    <property type="term" value="F:peptidyl-prolyl cis-trans isomerase activity"/>
    <property type="evidence" value="ECO:0007669"/>
    <property type="project" value="UniProtKB-KW"/>
</dbReference>
<dbReference type="EMBL" id="UYJE01003414">
    <property type="protein sequence ID" value="VDI19066.1"/>
    <property type="molecule type" value="Genomic_DNA"/>
</dbReference>
<dbReference type="InterPro" id="IPR052273">
    <property type="entry name" value="PPIase_FKBP"/>
</dbReference>
<evidence type="ECO:0000256" key="11">
    <source>
        <dbReference type="SAM" id="MobiDB-lite"/>
    </source>
</evidence>
<dbReference type="Gene3D" id="1.10.238.10">
    <property type="entry name" value="EF-hand"/>
    <property type="match status" value="1"/>
</dbReference>
<feature type="signal peptide" evidence="12">
    <location>
        <begin position="1"/>
        <end position="20"/>
    </location>
</feature>
<dbReference type="GO" id="GO:0005783">
    <property type="term" value="C:endoplasmic reticulum"/>
    <property type="evidence" value="ECO:0007669"/>
    <property type="project" value="UniProtKB-ARBA"/>
</dbReference>
<evidence type="ECO:0000256" key="7">
    <source>
        <dbReference type="ARBA" id="ARBA00023110"/>
    </source>
</evidence>
<dbReference type="SUPFAM" id="SSF47473">
    <property type="entry name" value="EF-hand"/>
    <property type="match status" value="1"/>
</dbReference>
<dbReference type="SUPFAM" id="SSF54534">
    <property type="entry name" value="FKBP-like"/>
    <property type="match status" value="1"/>
</dbReference>
<dbReference type="SMART" id="SM00054">
    <property type="entry name" value="EFh"/>
    <property type="match status" value="2"/>
</dbReference>
<reference evidence="15" key="1">
    <citation type="submission" date="2018-11" db="EMBL/GenBank/DDBJ databases">
        <authorList>
            <person name="Alioto T."/>
            <person name="Alioto T."/>
        </authorList>
    </citation>
    <scope>NUCLEOTIDE SEQUENCE</scope>
</reference>
<comment type="catalytic activity">
    <reaction evidence="1 10">
        <text>[protein]-peptidylproline (omega=180) = [protein]-peptidylproline (omega=0)</text>
        <dbReference type="Rhea" id="RHEA:16237"/>
        <dbReference type="Rhea" id="RHEA-COMP:10747"/>
        <dbReference type="Rhea" id="RHEA-COMP:10748"/>
        <dbReference type="ChEBI" id="CHEBI:83833"/>
        <dbReference type="ChEBI" id="CHEBI:83834"/>
        <dbReference type="EC" id="5.2.1.8"/>
    </reaction>
</comment>
<evidence type="ECO:0000313" key="15">
    <source>
        <dbReference type="EMBL" id="VDI19066.1"/>
    </source>
</evidence>
<dbReference type="AlphaFoldDB" id="A0A8B6DHC8"/>
<evidence type="ECO:0000256" key="9">
    <source>
        <dbReference type="ARBA" id="ARBA00023235"/>
    </source>
</evidence>